<evidence type="ECO:0000313" key="3">
    <source>
        <dbReference type="Proteomes" id="UP000070299"/>
    </source>
</evidence>
<dbReference type="GO" id="GO:0006265">
    <property type="term" value="P:DNA topological change"/>
    <property type="evidence" value="ECO:0007669"/>
    <property type="project" value="InterPro"/>
</dbReference>
<dbReference type="GO" id="GO:0005694">
    <property type="term" value="C:chromosome"/>
    <property type="evidence" value="ECO:0007669"/>
    <property type="project" value="InterPro"/>
</dbReference>
<organism evidence="2 3">
    <name type="scientific">Paraglaciecola hydrolytica</name>
    <dbReference type="NCBI Taxonomy" id="1799789"/>
    <lineage>
        <taxon>Bacteria</taxon>
        <taxon>Pseudomonadati</taxon>
        <taxon>Pseudomonadota</taxon>
        <taxon>Gammaproteobacteria</taxon>
        <taxon>Alteromonadales</taxon>
        <taxon>Alteromonadaceae</taxon>
        <taxon>Paraglaciecola</taxon>
    </lineage>
</organism>
<feature type="domain" description="DNA topoisomerase type IA zn finger" evidence="1">
    <location>
        <begin position="70"/>
        <end position="105"/>
    </location>
</feature>
<dbReference type="PANTHER" id="PTHR42785">
    <property type="entry name" value="DNA TOPOISOMERASE, TYPE IA, CORE"/>
    <property type="match status" value="1"/>
</dbReference>
<evidence type="ECO:0000313" key="2">
    <source>
        <dbReference type="EMBL" id="KXI30008.1"/>
    </source>
</evidence>
<comment type="caution">
    <text evidence="2">The sequence shown here is derived from an EMBL/GenBank/DDBJ whole genome shotgun (WGS) entry which is preliminary data.</text>
</comment>
<dbReference type="STRING" id="1799789.AX660_08365"/>
<dbReference type="RefSeq" id="WP_068373615.1">
    <property type="nucleotide sequence ID" value="NZ_LSNE01000003.1"/>
</dbReference>
<dbReference type="PANTHER" id="PTHR42785:SF1">
    <property type="entry name" value="DNA TOPOISOMERASE"/>
    <property type="match status" value="1"/>
</dbReference>
<dbReference type="GO" id="GO:0003677">
    <property type="term" value="F:DNA binding"/>
    <property type="evidence" value="ECO:0007669"/>
    <property type="project" value="InterPro"/>
</dbReference>
<sequence>MSKIDHSLFKADEHALEQIDDLCPQCHSALKIKHGKSGPFIGCSQYPSCDFAKPLHDYESAEVKVIEGSACPLCSESLVIKKGRYGLFIGCSNFPTCVYIESSKPISEEKVSCPSCKDGHLSKRSNKFGKQFYPCDNYPKCKYVVNFLPVATPCPKCAWPLMLEKKSAQGNVLQCPQRLCGHKQMPKT</sequence>
<dbReference type="EMBL" id="LSNE01000003">
    <property type="protein sequence ID" value="KXI30008.1"/>
    <property type="molecule type" value="Genomic_DNA"/>
</dbReference>
<evidence type="ECO:0000259" key="1">
    <source>
        <dbReference type="Pfam" id="PF01396"/>
    </source>
</evidence>
<dbReference type="OrthoDB" id="6412825at2"/>
<dbReference type="Pfam" id="PF01396">
    <property type="entry name" value="Zn_ribbon_Top1"/>
    <property type="match status" value="4"/>
</dbReference>
<dbReference type="InterPro" id="IPR000380">
    <property type="entry name" value="Topo_IA"/>
</dbReference>
<dbReference type="AlphaFoldDB" id="A0A136A436"/>
<dbReference type="GO" id="GO:0003917">
    <property type="term" value="F:DNA topoisomerase type I (single strand cut, ATP-independent) activity"/>
    <property type="evidence" value="ECO:0007669"/>
    <property type="project" value="InterPro"/>
</dbReference>
<accession>A0A136A436</accession>
<protein>
    <recommendedName>
        <fullName evidence="1">DNA topoisomerase type IA zn finger domain-containing protein</fullName>
    </recommendedName>
</protein>
<dbReference type="InterPro" id="IPR013498">
    <property type="entry name" value="Topo_IA_Znf"/>
</dbReference>
<feature type="domain" description="DNA topoisomerase type IA zn finger" evidence="1">
    <location>
        <begin position="154"/>
        <end position="171"/>
    </location>
</feature>
<dbReference type="SUPFAM" id="SSF57783">
    <property type="entry name" value="Zinc beta-ribbon"/>
    <property type="match status" value="2"/>
</dbReference>
<gene>
    <name evidence="2" type="ORF">AX660_08365</name>
</gene>
<feature type="domain" description="DNA topoisomerase type IA zn finger" evidence="1">
    <location>
        <begin position="111"/>
        <end position="147"/>
    </location>
</feature>
<proteinExistence type="predicted"/>
<feature type="domain" description="DNA topoisomerase type IA zn finger" evidence="1">
    <location>
        <begin position="22"/>
        <end position="56"/>
    </location>
</feature>
<keyword evidence="3" id="KW-1185">Reference proteome</keyword>
<reference evidence="3" key="1">
    <citation type="submission" date="2016-02" db="EMBL/GenBank/DDBJ databases">
        <authorList>
            <person name="Schultz-Johansen M."/>
            <person name="Glaring M.A."/>
            <person name="Bech P.K."/>
            <person name="Stougaard P."/>
        </authorList>
    </citation>
    <scope>NUCLEOTIDE SEQUENCE [LARGE SCALE GENOMIC DNA]</scope>
    <source>
        <strain evidence="3">S66</strain>
    </source>
</reference>
<dbReference type="Proteomes" id="UP000070299">
    <property type="component" value="Unassembled WGS sequence"/>
</dbReference>
<name>A0A136A436_9ALTE</name>
<dbReference type="Gene3D" id="3.30.65.10">
    <property type="entry name" value="Bacterial Topoisomerase I, domain 1"/>
    <property type="match status" value="3"/>
</dbReference>